<dbReference type="CDD" id="cd12151">
    <property type="entry name" value="F1-ATPase_gamma"/>
    <property type="match status" value="1"/>
</dbReference>
<dbReference type="NCBIfam" id="TIGR01146">
    <property type="entry name" value="ATPsyn_F1gamma"/>
    <property type="match status" value="1"/>
</dbReference>
<keyword evidence="6 10" id="KW-0406">Ion transport</keyword>
<dbReference type="EMBL" id="MFEG01000007">
    <property type="protein sequence ID" value="OGE76443.1"/>
    <property type="molecule type" value="Genomic_DNA"/>
</dbReference>
<dbReference type="InterPro" id="IPR000131">
    <property type="entry name" value="ATP_synth_F1_gsu"/>
</dbReference>
<dbReference type="AlphaFoldDB" id="A0A1F5NFS0"/>
<dbReference type="PRINTS" id="PR00126">
    <property type="entry name" value="ATPASEGAMMA"/>
</dbReference>
<comment type="caution">
    <text evidence="11">The sequence shown here is derived from an EMBL/GenBank/DDBJ whole genome shotgun (WGS) entry which is preliminary data.</text>
</comment>
<proteinExistence type="inferred from homology"/>
<dbReference type="Gene3D" id="3.40.1380.10">
    <property type="match status" value="1"/>
</dbReference>
<dbReference type="PANTHER" id="PTHR11693:SF22">
    <property type="entry name" value="ATP SYNTHASE SUBUNIT GAMMA, MITOCHONDRIAL"/>
    <property type="match status" value="1"/>
</dbReference>
<dbReference type="SUPFAM" id="SSF52943">
    <property type="entry name" value="ATP synthase (F1-ATPase), gamma subunit"/>
    <property type="match status" value="1"/>
</dbReference>
<evidence type="ECO:0000256" key="10">
    <source>
        <dbReference type="HAMAP-Rule" id="MF_00815"/>
    </source>
</evidence>
<dbReference type="GO" id="GO:0042777">
    <property type="term" value="P:proton motive force-driven plasma membrane ATP synthesis"/>
    <property type="evidence" value="ECO:0007669"/>
    <property type="project" value="UniProtKB-UniRule"/>
</dbReference>
<evidence type="ECO:0000256" key="2">
    <source>
        <dbReference type="ARBA" id="ARBA00004170"/>
    </source>
</evidence>
<sequence length="295" mass="33216">MPSTKDLRRRIKSVRSTRQITKAMELVAAAKMRKAQLQAVATRAYTSLVREMIRNLRGRADFRIHRLLRKPQTVRSVGVILLTSNRGLIGGFNNNLVGAALNYVKSEQGKGFEFITIGRKGAMTVRQRGFTLAAEFEKKDIAAGPAEILPLSRLVTDDFVNGRYDRVVLVYMEFLSTLRQEPRVLELLPLSQRLEQAALWEEEPLTLPTTDFLFEPSADLVLEKLLPRVVEMNLYQALLETNAAEHSARMVAMKNASDAAQDLIRELTLDYNQIRQAGITKEISEIVAGQLAINH</sequence>
<evidence type="ECO:0000256" key="5">
    <source>
        <dbReference type="ARBA" id="ARBA00022781"/>
    </source>
</evidence>
<dbReference type="InterPro" id="IPR035968">
    <property type="entry name" value="ATP_synth_F1_ATPase_gsu"/>
</dbReference>
<keyword evidence="7 10" id="KW-0472">Membrane</keyword>
<evidence type="ECO:0000256" key="8">
    <source>
        <dbReference type="ARBA" id="ARBA00023196"/>
    </source>
</evidence>
<keyword evidence="10" id="KW-1003">Cell membrane</keyword>
<name>A0A1F5NFS0_9BACT</name>
<reference evidence="11 12" key="1">
    <citation type="journal article" date="2016" name="Nat. Commun.">
        <title>Thousands of microbial genomes shed light on interconnected biogeochemical processes in an aquifer system.</title>
        <authorList>
            <person name="Anantharaman K."/>
            <person name="Brown C.T."/>
            <person name="Hug L.A."/>
            <person name="Sharon I."/>
            <person name="Castelle C.J."/>
            <person name="Probst A.J."/>
            <person name="Thomas B.C."/>
            <person name="Singh A."/>
            <person name="Wilkins M.J."/>
            <person name="Karaoz U."/>
            <person name="Brodie E.L."/>
            <person name="Williams K.H."/>
            <person name="Hubbard S.S."/>
            <person name="Banfield J.F."/>
        </authorList>
    </citation>
    <scope>NUCLEOTIDE SEQUENCE [LARGE SCALE GENOMIC DNA]</scope>
</reference>
<evidence type="ECO:0000256" key="7">
    <source>
        <dbReference type="ARBA" id="ARBA00023136"/>
    </source>
</evidence>
<evidence type="ECO:0000256" key="4">
    <source>
        <dbReference type="ARBA" id="ARBA00022448"/>
    </source>
</evidence>
<dbReference type="GO" id="GO:0045259">
    <property type="term" value="C:proton-transporting ATP synthase complex"/>
    <property type="evidence" value="ECO:0007669"/>
    <property type="project" value="UniProtKB-KW"/>
</dbReference>
<keyword evidence="5 10" id="KW-0375">Hydrogen ion transport</keyword>
<protein>
    <recommendedName>
        <fullName evidence="10">ATP synthase gamma chain</fullName>
    </recommendedName>
    <alternativeName>
        <fullName evidence="10">ATP synthase F1 sector gamma subunit</fullName>
    </alternativeName>
    <alternativeName>
        <fullName evidence="10">F-ATPase gamma subunit</fullName>
    </alternativeName>
</protein>
<evidence type="ECO:0000313" key="12">
    <source>
        <dbReference type="Proteomes" id="UP000176547"/>
    </source>
</evidence>
<organism evidence="11 12">
    <name type="scientific">Candidatus Doudnabacteria bacterium RIFCSPHIGHO2_01_52_17</name>
    <dbReference type="NCBI Taxonomy" id="1817820"/>
    <lineage>
        <taxon>Bacteria</taxon>
        <taxon>Candidatus Doudnaibacteriota</taxon>
    </lineage>
</organism>
<comment type="subcellular location">
    <subcellularLocation>
        <location evidence="10">Cell membrane</location>
        <topology evidence="10">Peripheral membrane protein</topology>
    </subcellularLocation>
    <subcellularLocation>
        <location evidence="2">Membrane</location>
        <topology evidence="2">Peripheral membrane protein</topology>
    </subcellularLocation>
</comment>
<dbReference type="GO" id="GO:0005524">
    <property type="term" value="F:ATP binding"/>
    <property type="evidence" value="ECO:0007669"/>
    <property type="project" value="UniProtKB-UniRule"/>
</dbReference>
<evidence type="ECO:0000256" key="1">
    <source>
        <dbReference type="ARBA" id="ARBA00003456"/>
    </source>
</evidence>
<comment type="similarity">
    <text evidence="3 10">Belongs to the ATPase gamma chain family.</text>
</comment>
<dbReference type="GO" id="GO:0046933">
    <property type="term" value="F:proton-transporting ATP synthase activity, rotational mechanism"/>
    <property type="evidence" value="ECO:0007669"/>
    <property type="project" value="UniProtKB-UniRule"/>
</dbReference>
<dbReference type="GO" id="GO:0005886">
    <property type="term" value="C:plasma membrane"/>
    <property type="evidence" value="ECO:0007669"/>
    <property type="project" value="UniProtKB-SubCell"/>
</dbReference>
<gene>
    <name evidence="10" type="primary">atpG</name>
    <name evidence="11" type="ORF">A3K06_01450</name>
</gene>
<keyword evidence="4 10" id="KW-0813">Transport</keyword>
<dbReference type="Proteomes" id="UP000176547">
    <property type="component" value="Unassembled WGS sequence"/>
</dbReference>
<accession>A0A1F5NFS0</accession>
<dbReference type="Gene3D" id="1.10.287.80">
    <property type="entry name" value="ATP synthase, gamma subunit, helix hairpin domain"/>
    <property type="match status" value="2"/>
</dbReference>
<evidence type="ECO:0000256" key="3">
    <source>
        <dbReference type="ARBA" id="ARBA00007681"/>
    </source>
</evidence>
<evidence type="ECO:0000313" key="11">
    <source>
        <dbReference type="EMBL" id="OGE76443.1"/>
    </source>
</evidence>
<evidence type="ECO:0000256" key="9">
    <source>
        <dbReference type="ARBA" id="ARBA00023310"/>
    </source>
</evidence>
<dbReference type="Pfam" id="PF00231">
    <property type="entry name" value="ATP-synt"/>
    <property type="match status" value="1"/>
</dbReference>
<comment type="function">
    <text evidence="1 10">Produces ATP from ADP in the presence of a proton gradient across the membrane. The gamma chain is believed to be important in regulating ATPase activity and the flow of protons through the CF(0) complex.</text>
</comment>
<keyword evidence="9 10" id="KW-0066">ATP synthesis</keyword>
<keyword evidence="8 10" id="KW-0139">CF(1)</keyword>
<dbReference type="PANTHER" id="PTHR11693">
    <property type="entry name" value="ATP SYNTHASE GAMMA CHAIN"/>
    <property type="match status" value="1"/>
</dbReference>
<evidence type="ECO:0000256" key="6">
    <source>
        <dbReference type="ARBA" id="ARBA00023065"/>
    </source>
</evidence>
<comment type="subunit">
    <text evidence="10">F-type ATPases have 2 components, CF(1) - the catalytic core - and CF(0) - the membrane proton channel. CF(1) has five subunits: alpha(3), beta(3), gamma(1), delta(1), epsilon(1). CF(0) has three main subunits: a, b and c.</text>
</comment>
<dbReference type="HAMAP" id="MF_00815">
    <property type="entry name" value="ATP_synth_gamma_bact"/>
    <property type="match status" value="1"/>
</dbReference>